<keyword evidence="3" id="KW-1185">Reference proteome</keyword>
<organism evidence="1 3">
    <name type="scientific">Populus alba x Populus x berolinensis</name>
    <dbReference type="NCBI Taxonomy" id="444605"/>
    <lineage>
        <taxon>Eukaryota</taxon>
        <taxon>Viridiplantae</taxon>
        <taxon>Streptophyta</taxon>
        <taxon>Embryophyta</taxon>
        <taxon>Tracheophyta</taxon>
        <taxon>Spermatophyta</taxon>
        <taxon>Magnoliopsida</taxon>
        <taxon>eudicotyledons</taxon>
        <taxon>Gunneridae</taxon>
        <taxon>Pentapetalae</taxon>
        <taxon>rosids</taxon>
        <taxon>fabids</taxon>
        <taxon>Malpighiales</taxon>
        <taxon>Salicaceae</taxon>
        <taxon>Saliceae</taxon>
        <taxon>Populus</taxon>
    </lineage>
</organism>
<dbReference type="Proteomes" id="UP001164929">
    <property type="component" value="Chromosome 10"/>
</dbReference>
<comment type="caution">
    <text evidence="1">The sequence shown here is derived from an EMBL/GenBank/DDBJ whole genome shotgun (WGS) entry which is preliminary data.</text>
</comment>
<reference evidence="1" key="1">
    <citation type="journal article" date="2023" name="Mol. Ecol. Resour.">
        <title>Chromosome-level genome assembly of a triploid poplar Populus alba 'Berolinensis'.</title>
        <authorList>
            <person name="Chen S."/>
            <person name="Yu Y."/>
            <person name="Wang X."/>
            <person name="Wang S."/>
            <person name="Zhang T."/>
            <person name="Zhou Y."/>
            <person name="He R."/>
            <person name="Meng N."/>
            <person name="Wang Y."/>
            <person name="Liu W."/>
            <person name="Liu Z."/>
            <person name="Liu J."/>
            <person name="Guo Q."/>
            <person name="Huang H."/>
            <person name="Sederoff R.R."/>
            <person name="Wang G."/>
            <person name="Qu G."/>
            <person name="Chen S."/>
        </authorList>
    </citation>
    <scope>NUCLEOTIDE SEQUENCE</scope>
    <source>
        <strain evidence="1">SC-2020</strain>
    </source>
</reference>
<proteinExistence type="predicted"/>
<name>A0AAD6Q8A0_9ROSI</name>
<evidence type="ECO:0000313" key="3">
    <source>
        <dbReference type="Proteomes" id="UP001164929"/>
    </source>
</evidence>
<accession>A0AAD6Q8A0</accession>
<protein>
    <submittedName>
        <fullName evidence="1">Uncharacterized protein</fullName>
    </submittedName>
</protein>
<dbReference type="AlphaFoldDB" id="A0AAD6Q8A0"/>
<dbReference type="EMBL" id="JAQIZT010000010">
    <property type="protein sequence ID" value="KAJ6981515.1"/>
    <property type="molecule type" value="Genomic_DNA"/>
</dbReference>
<evidence type="ECO:0000313" key="2">
    <source>
        <dbReference type="EMBL" id="KAJ6981517.1"/>
    </source>
</evidence>
<gene>
    <name evidence="1" type="ORF">NC653_024801</name>
    <name evidence="2" type="ORF">NC653_024803</name>
</gene>
<evidence type="ECO:0000313" key="1">
    <source>
        <dbReference type="EMBL" id="KAJ6981515.1"/>
    </source>
</evidence>
<dbReference type="EMBL" id="JAQIZT010000010">
    <property type="protein sequence ID" value="KAJ6981517.1"/>
    <property type="molecule type" value="Genomic_DNA"/>
</dbReference>
<sequence>MKQILMLHTLPGIQEFPLYQKDTNNLN</sequence>